<comment type="similarity">
    <text evidence="3">Belongs to the threonine synthase family.</text>
</comment>
<evidence type="ECO:0000256" key="8">
    <source>
        <dbReference type="ARBA" id="ARBA00022898"/>
    </source>
</evidence>
<evidence type="ECO:0000256" key="11">
    <source>
        <dbReference type="PIRSR" id="PIRSR604450-51"/>
    </source>
</evidence>
<dbReference type="UniPathway" id="UPA00050">
    <property type="reaction ID" value="UER00065"/>
</dbReference>
<accession>A0A2I1NBP2</accession>
<sequence>MNLTSTRDETQSVALSYALLNPSANFGGLFVPKNFPKFNDKFFKKAVHLSYKELALEIINSFNFDIDEEIFKLALSSYDKFDEKNTPLKIEKISENLYINELYHGPTRAFKDMALQPFGVIIDELAKKDNKNYLIICATSGDTGPATLKAFENSKNVKVVCLYPYEGTSEVQRLQMVTSNDRNLKVIGIKGNFDDAQKALKTLLSDDDFKNTLKKENLFLSAANSVNFGRILFQIIYHFYAYVNFLKNGILKDNETFDIIVPSGNFGNALGAYYAKKMGAKIDVIKIASNQNNVLTNLFNDGIYDIKNKSLIKTISPAMDILVSSNVERLLFDKFGDIKTKELMQNLRDNKNYKIPKIEGFEAKFCTDEECINFIKEISKSGKLIDPHTATCFKFTPVQKPTVITSTAHWVKFTPSMIKAIKNNEVKDEKNDMLNLAKEFNDKVPNEILSLFSNEEKHKIIVEKEEIKNTIIEWIKK</sequence>
<comment type="pathway">
    <text evidence="2">Amino-acid biosynthesis; L-threonine biosynthesis; L-threonine from L-aspartate: step 5/5.</text>
</comment>
<protein>
    <recommendedName>
        <fullName evidence="5 10">Threonine synthase</fullName>
        <ecNumber evidence="4 10">4.2.3.1</ecNumber>
    </recommendedName>
</protein>
<feature type="modified residue" description="N6-(pyridoxal phosphate)lysine" evidence="11">
    <location>
        <position position="111"/>
    </location>
</feature>
<dbReference type="NCBIfam" id="TIGR00260">
    <property type="entry name" value="thrC"/>
    <property type="match status" value="1"/>
</dbReference>
<evidence type="ECO:0000256" key="6">
    <source>
        <dbReference type="ARBA" id="ARBA00022605"/>
    </source>
</evidence>
<evidence type="ECO:0000256" key="1">
    <source>
        <dbReference type="ARBA" id="ARBA00001933"/>
    </source>
</evidence>
<dbReference type="InterPro" id="IPR037158">
    <property type="entry name" value="Thr_synth_N_sf"/>
</dbReference>
<dbReference type="GO" id="GO:0030170">
    <property type="term" value="F:pyridoxal phosphate binding"/>
    <property type="evidence" value="ECO:0007669"/>
    <property type="project" value="InterPro"/>
</dbReference>
<feature type="domain" description="Tryptophan synthase beta chain-like PALP" evidence="12">
    <location>
        <begin position="83"/>
        <end position="339"/>
    </location>
</feature>
<dbReference type="InterPro" id="IPR036052">
    <property type="entry name" value="TrpB-like_PALP_sf"/>
</dbReference>
<dbReference type="SUPFAM" id="SSF53686">
    <property type="entry name" value="Tryptophan synthase beta subunit-like PLP-dependent enzymes"/>
    <property type="match status" value="1"/>
</dbReference>
<evidence type="ECO:0000313" key="14">
    <source>
        <dbReference type="EMBL" id="PKZ29772.1"/>
    </source>
</evidence>
<dbReference type="Gene3D" id="3.90.1380.10">
    <property type="entry name" value="Threonine synthase, N-terminal domain"/>
    <property type="match status" value="1"/>
</dbReference>
<evidence type="ECO:0000256" key="10">
    <source>
        <dbReference type="NCBIfam" id="TIGR00260"/>
    </source>
</evidence>
<comment type="catalytic activity">
    <reaction evidence="9">
        <text>O-phospho-L-homoserine + H2O = L-threonine + phosphate</text>
        <dbReference type="Rhea" id="RHEA:10840"/>
        <dbReference type="ChEBI" id="CHEBI:15377"/>
        <dbReference type="ChEBI" id="CHEBI:43474"/>
        <dbReference type="ChEBI" id="CHEBI:57590"/>
        <dbReference type="ChEBI" id="CHEBI:57926"/>
        <dbReference type="EC" id="4.2.3.1"/>
    </reaction>
</comment>
<dbReference type="RefSeq" id="WP_101636777.1">
    <property type="nucleotide sequence ID" value="NZ_PKHU01000002.1"/>
</dbReference>
<evidence type="ECO:0000256" key="7">
    <source>
        <dbReference type="ARBA" id="ARBA00022697"/>
    </source>
</evidence>
<evidence type="ECO:0000256" key="2">
    <source>
        <dbReference type="ARBA" id="ARBA00004979"/>
    </source>
</evidence>
<reference evidence="14 15" key="1">
    <citation type="submission" date="2017-12" db="EMBL/GenBank/DDBJ databases">
        <title>Phylogenetic diversity of female urinary microbiome.</title>
        <authorList>
            <person name="Thomas-White K."/>
            <person name="Wolfe A.J."/>
        </authorList>
    </citation>
    <scope>NUCLEOTIDE SEQUENCE [LARGE SCALE GENOMIC DNA]</scope>
    <source>
        <strain evidence="14 15">UMB0112</strain>
    </source>
</reference>
<comment type="cofactor">
    <cofactor evidence="1 11">
        <name>pyridoxal 5'-phosphate</name>
        <dbReference type="ChEBI" id="CHEBI:597326"/>
    </cofactor>
</comment>
<dbReference type="InterPro" id="IPR000634">
    <property type="entry name" value="Ser/Thr_deHydtase_PyrdxlP-BS"/>
</dbReference>
<dbReference type="Pfam" id="PF00291">
    <property type="entry name" value="PALP"/>
    <property type="match status" value="1"/>
</dbReference>
<comment type="caution">
    <text evidence="14">The sequence shown here is derived from an EMBL/GenBank/DDBJ whole genome shotgun (WGS) entry which is preliminary data.</text>
</comment>
<dbReference type="GO" id="GO:0004795">
    <property type="term" value="F:threonine synthase activity"/>
    <property type="evidence" value="ECO:0007669"/>
    <property type="project" value="UniProtKB-UniRule"/>
</dbReference>
<evidence type="ECO:0000256" key="3">
    <source>
        <dbReference type="ARBA" id="ARBA00005517"/>
    </source>
</evidence>
<dbReference type="Proteomes" id="UP000234639">
    <property type="component" value="Unassembled WGS sequence"/>
</dbReference>
<evidence type="ECO:0000256" key="9">
    <source>
        <dbReference type="ARBA" id="ARBA00049144"/>
    </source>
</evidence>
<proteinExistence type="inferred from homology"/>
<evidence type="ECO:0000259" key="13">
    <source>
        <dbReference type="Pfam" id="PF14821"/>
    </source>
</evidence>
<name>A0A2I1NBP2_9BACT</name>
<keyword evidence="8 11" id="KW-0663">Pyridoxal phosphate</keyword>
<dbReference type="AlphaFoldDB" id="A0A2I1NBP2"/>
<evidence type="ECO:0000256" key="5">
    <source>
        <dbReference type="ARBA" id="ARBA00018679"/>
    </source>
</evidence>
<dbReference type="PROSITE" id="PS00165">
    <property type="entry name" value="DEHYDRATASE_SER_THR"/>
    <property type="match status" value="1"/>
</dbReference>
<dbReference type="PANTHER" id="PTHR43515">
    <property type="entry name" value="THREONINE SYNTHASE-LIKE 1"/>
    <property type="match status" value="1"/>
</dbReference>
<organism evidence="14 15">
    <name type="scientific">Campylobacter ureolyticus</name>
    <dbReference type="NCBI Taxonomy" id="827"/>
    <lineage>
        <taxon>Bacteria</taxon>
        <taxon>Pseudomonadati</taxon>
        <taxon>Campylobacterota</taxon>
        <taxon>Epsilonproteobacteria</taxon>
        <taxon>Campylobacterales</taxon>
        <taxon>Campylobacteraceae</taxon>
        <taxon>Campylobacter</taxon>
    </lineage>
</organism>
<evidence type="ECO:0000313" key="15">
    <source>
        <dbReference type="Proteomes" id="UP000234639"/>
    </source>
</evidence>
<dbReference type="Gene3D" id="3.40.50.1100">
    <property type="match status" value="2"/>
</dbReference>
<keyword evidence="6" id="KW-0028">Amino-acid biosynthesis</keyword>
<dbReference type="PANTHER" id="PTHR43515:SF1">
    <property type="entry name" value="THREONINE SYNTHASE-LIKE 1"/>
    <property type="match status" value="1"/>
</dbReference>
<dbReference type="GO" id="GO:0009088">
    <property type="term" value="P:threonine biosynthetic process"/>
    <property type="evidence" value="ECO:0007669"/>
    <property type="project" value="UniProtKB-UniRule"/>
</dbReference>
<dbReference type="InterPro" id="IPR029144">
    <property type="entry name" value="Thr_synth_N"/>
</dbReference>
<dbReference type="GO" id="GO:0005737">
    <property type="term" value="C:cytoplasm"/>
    <property type="evidence" value="ECO:0007669"/>
    <property type="project" value="TreeGrafter"/>
</dbReference>
<dbReference type="EMBL" id="PKHU01000002">
    <property type="protein sequence ID" value="PKZ29772.1"/>
    <property type="molecule type" value="Genomic_DNA"/>
</dbReference>
<gene>
    <name evidence="14" type="ORF">CYJ41_02460</name>
</gene>
<evidence type="ECO:0000259" key="12">
    <source>
        <dbReference type="Pfam" id="PF00291"/>
    </source>
</evidence>
<dbReference type="EC" id="4.2.3.1" evidence="4 10"/>
<dbReference type="Pfam" id="PF14821">
    <property type="entry name" value="Thr_synth_N"/>
    <property type="match status" value="1"/>
</dbReference>
<feature type="domain" description="Threonine synthase N-terminal" evidence="13">
    <location>
        <begin position="4"/>
        <end position="71"/>
    </location>
</feature>
<dbReference type="InterPro" id="IPR001926">
    <property type="entry name" value="TrpB-like_PALP"/>
</dbReference>
<evidence type="ECO:0000256" key="4">
    <source>
        <dbReference type="ARBA" id="ARBA00013028"/>
    </source>
</evidence>
<dbReference type="InterPro" id="IPR004450">
    <property type="entry name" value="Thr_synthase-like"/>
</dbReference>
<keyword evidence="7" id="KW-0791">Threonine biosynthesis</keyword>